<sequence length="411" mass="45172">MKAEYGQVALVDNGNFFPENELEQDKAWFLMDAIKLLDVKAVGTSPNELRFGYGYLKYHVARTRLPLTSANLIDVRTKKPAFQPYIIEKIGSVKVGFFSLMNEKQDLNNNRDSLRIDEAVATARRVVPELRKKGAAVVVLLSQLGKVESEDLVTAVPGIDAVICGHNVPVLTKGRMVKSTVASYGGEQGQYLSRTMLTLAGGKVMSGENESFMLGPEVGIRADVERLVKAFEDGQNEKMRKAEKEKAAESTIAQEKNADHFVGADLCARCHKNEYDQWKTTSHSLAWNTLVHEKKEATPECITCHVVGYKQNGGFQTGADAPRLANVQCENCHGMGTSHEAFAQPPHQVGEATCVKCHHGENDATWNYDLKLPMVVHGNTTGMTIEHKKVKVEVIPDTAAAPAHGHEGHSH</sequence>
<reference evidence="2 3" key="1">
    <citation type="submission" date="2020-04" db="EMBL/GenBank/DDBJ databases">
        <title>Metagenomic profiling of ammonia- and methane-oxidizing microorganisms in a Dutch drinking water treatment plant.</title>
        <authorList>
            <person name="Poghosyan L."/>
            <person name="Leucker S."/>
        </authorList>
    </citation>
    <scope>NUCLEOTIDE SEQUENCE [LARGE SCALE GENOMIC DNA]</scope>
    <source>
        <strain evidence="2">S-RSF-IL-03</strain>
    </source>
</reference>
<protein>
    <recommendedName>
        <fullName evidence="1">Cytochrome c-552/4 domain-containing protein</fullName>
    </recommendedName>
</protein>
<dbReference type="PANTHER" id="PTHR11575">
    <property type="entry name" value="5'-NUCLEOTIDASE-RELATED"/>
    <property type="match status" value="1"/>
</dbReference>
<dbReference type="PANTHER" id="PTHR11575:SF24">
    <property type="entry name" value="5'-NUCLEOTIDASE"/>
    <property type="match status" value="1"/>
</dbReference>
<dbReference type="InterPro" id="IPR023155">
    <property type="entry name" value="Cyt_c-552/4"/>
</dbReference>
<dbReference type="Proteomes" id="UP000580839">
    <property type="component" value="Unassembled WGS sequence"/>
</dbReference>
<dbReference type="GO" id="GO:0030288">
    <property type="term" value="C:outer membrane-bounded periplasmic space"/>
    <property type="evidence" value="ECO:0007669"/>
    <property type="project" value="TreeGrafter"/>
</dbReference>
<dbReference type="SUPFAM" id="SSF48695">
    <property type="entry name" value="Multiheme cytochromes"/>
    <property type="match status" value="1"/>
</dbReference>
<proteinExistence type="predicted"/>
<dbReference type="GO" id="GO:0016787">
    <property type="term" value="F:hydrolase activity"/>
    <property type="evidence" value="ECO:0007669"/>
    <property type="project" value="InterPro"/>
</dbReference>
<evidence type="ECO:0000313" key="3">
    <source>
        <dbReference type="Proteomes" id="UP000580839"/>
    </source>
</evidence>
<dbReference type="InterPro" id="IPR029052">
    <property type="entry name" value="Metallo-depent_PP-like"/>
</dbReference>
<name>A0A849SE97_UNCEI</name>
<comment type="caution">
    <text evidence="2">The sequence shown here is derived from an EMBL/GenBank/DDBJ whole genome shotgun (WGS) entry which is preliminary data.</text>
</comment>
<dbReference type="InterPro" id="IPR036280">
    <property type="entry name" value="Multihaem_cyt_sf"/>
</dbReference>
<dbReference type="SUPFAM" id="SSF56300">
    <property type="entry name" value="Metallo-dependent phosphatases"/>
    <property type="match status" value="1"/>
</dbReference>
<evidence type="ECO:0000313" key="2">
    <source>
        <dbReference type="EMBL" id="NOT32811.1"/>
    </source>
</evidence>
<evidence type="ECO:0000259" key="1">
    <source>
        <dbReference type="Pfam" id="PF13435"/>
    </source>
</evidence>
<feature type="domain" description="Cytochrome c-552/4" evidence="1">
    <location>
        <begin position="267"/>
        <end position="334"/>
    </location>
</feature>
<gene>
    <name evidence="2" type="ORF">HOP12_01440</name>
</gene>
<dbReference type="Gene3D" id="3.60.21.10">
    <property type="match status" value="1"/>
</dbReference>
<dbReference type="CDD" id="cd08168">
    <property type="entry name" value="Cytochrom_C3"/>
    <property type="match status" value="1"/>
</dbReference>
<organism evidence="2 3">
    <name type="scientific">Eiseniibacteriota bacterium</name>
    <dbReference type="NCBI Taxonomy" id="2212470"/>
    <lineage>
        <taxon>Bacteria</taxon>
        <taxon>Candidatus Eiseniibacteriota</taxon>
    </lineage>
</organism>
<dbReference type="Pfam" id="PF13435">
    <property type="entry name" value="Cytochrome_C554"/>
    <property type="match status" value="1"/>
</dbReference>
<dbReference type="Gene3D" id="1.10.1130.10">
    <property type="entry name" value="Flavocytochrome C3, Chain A"/>
    <property type="match status" value="1"/>
</dbReference>
<accession>A0A849SE97</accession>
<dbReference type="GO" id="GO:0009166">
    <property type="term" value="P:nucleotide catabolic process"/>
    <property type="evidence" value="ECO:0007669"/>
    <property type="project" value="InterPro"/>
</dbReference>
<dbReference type="InterPro" id="IPR006179">
    <property type="entry name" value="5_nucleotidase/apyrase"/>
</dbReference>
<dbReference type="AlphaFoldDB" id="A0A849SE97"/>
<dbReference type="EMBL" id="JABFRW010000014">
    <property type="protein sequence ID" value="NOT32811.1"/>
    <property type="molecule type" value="Genomic_DNA"/>
</dbReference>